<proteinExistence type="predicted"/>
<dbReference type="PANTHER" id="PTHR13794">
    <property type="entry name" value="ENOLASE SUPERFAMILY, MANDELATE RACEMASE"/>
    <property type="match status" value="1"/>
</dbReference>
<evidence type="ECO:0000259" key="5">
    <source>
        <dbReference type="Pfam" id="PF02746"/>
    </source>
</evidence>
<reference evidence="7" key="1">
    <citation type="journal article" date="2019" name="Int. J. Syst. Evol. Microbiol.">
        <title>The Global Catalogue of Microorganisms (GCM) 10K type strain sequencing project: providing services to taxonomists for standard genome sequencing and annotation.</title>
        <authorList>
            <consortium name="The Broad Institute Genomics Platform"/>
            <consortium name="The Broad Institute Genome Sequencing Center for Infectious Disease"/>
            <person name="Wu L."/>
            <person name="Ma J."/>
        </authorList>
    </citation>
    <scope>NUCLEOTIDE SEQUENCE [LARGE SCALE GENOMIC DNA]</scope>
    <source>
        <strain evidence="7">CCUG 58127</strain>
    </source>
</reference>
<dbReference type="PANTHER" id="PTHR13794:SF58">
    <property type="entry name" value="MITOCHONDRIAL ENOLASE SUPERFAMILY MEMBER 1"/>
    <property type="match status" value="1"/>
</dbReference>
<feature type="domain" description="Mandelate racemase/muconate lactonizing enzyme N-terminal" evidence="5">
    <location>
        <begin position="22"/>
        <end position="116"/>
    </location>
</feature>
<evidence type="ECO:0000256" key="3">
    <source>
        <dbReference type="ARBA" id="ARBA00022842"/>
    </source>
</evidence>
<comment type="caution">
    <text evidence="6">The sequence shown here is derived from an EMBL/GenBank/DDBJ whole genome shotgun (WGS) entry which is preliminary data.</text>
</comment>
<dbReference type="Gene3D" id="3.30.390.10">
    <property type="entry name" value="Enolase-like, N-terminal domain"/>
    <property type="match status" value="1"/>
</dbReference>
<sequence length="154" mass="16807">MRPGAVVDEVEVRALSFATSAPESDGTLTWDHINVVTVEVRAGPEVGLGWSYTSPAAVEIIRSVLAPEVLGEDPSSPGRLWERMHRACRNLGTRGVAMAAISAMDIAFWDLRSKGLRCRWRTFGVRTATRSRSTGPAASHRWTKVSSTSRSKRG</sequence>
<evidence type="ECO:0000313" key="6">
    <source>
        <dbReference type="EMBL" id="MFC6707047.1"/>
    </source>
</evidence>
<gene>
    <name evidence="6" type="ORF">ACFQDH_17760</name>
</gene>
<protein>
    <recommendedName>
        <fullName evidence="5">Mandelate racemase/muconate lactonizing enzyme N-terminal domain-containing protein</fullName>
    </recommendedName>
</protein>
<evidence type="ECO:0000256" key="4">
    <source>
        <dbReference type="SAM" id="MobiDB-lite"/>
    </source>
</evidence>
<dbReference type="SUPFAM" id="SSF54826">
    <property type="entry name" value="Enolase N-terminal domain-like"/>
    <property type="match status" value="1"/>
</dbReference>
<accession>A0ABW2AJG8</accession>
<keyword evidence="3" id="KW-0460">Magnesium</keyword>
<dbReference type="InterPro" id="IPR013341">
    <property type="entry name" value="Mandelate_racemase_N_dom"/>
</dbReference>
<dbReference type="Proteomes" id="UP001596298">
    <property type="component" value="Unassembled WGS sequence"/>
</dbReference>
<evidence type="ECO:0000256" key="2">
    <source>
        <dbReference type="ARBA" id="ARBA00022723"/>
    </source>
</evidence>
<dbReference type="InterPro" id="IPR029017">
    <property type="entry name" value="Enolase-like_N"/>
</dbReference>
<comment type="cofactor">
    <cofactor evidence="1">
        <name>Mg(2+)</name>
        <dbReference type="ChEBI" id="CHEBI:18420"/>
    </cofactor>
</comment>
<dbReference type="RefSeq" id="WP_382403717.1">
    <property type="nucleotide sequence ID" value="NZ_JBHSWH010000001.1"/>
</dbReference>
<name>A0ABW2AJG8_9MICO</name>
<feature type="compositionally biased region" description="Polar residues" evidence="4">
    <location>
        <begin position="144"/>
        <end position="154"/>
    </location>
</feature>
<dbReference type="InterPro" id="IPR046945">
    <property type="entry name" value="RHMD-like"/>
</dbReference>
<dbReference type="Pfam" id="PF02746">
    <property type="entry name" value="MR_MLE_N"/>
    <property type="match status" value="1"/>
</dbReference>
<dbReference type="EMBL" id="JBHSWH010000001">
    <property type="protein sequence ID" value="MFC6707047.1"/>
    <property type="molecule type" value="Genomic_DNA"/>
</dbReference>
<keyword evidence="7" id="KW-1185">Reference proteome</keyword>
<evidence type="ECO:0000313" key="7">
    <source>
        <dbReference type="Proteomes" id="UP001596298"/>
    </source>
</evidence>
<evidence type="ECO:0000256" key="1">
    <source>
        <dbReference type="ARBA" id="ARBA00001946"/>
    </source>
</evidence>
<keyword evidence="2" id="KW-0479">Metal-binding</keyword>
<feature type="region of interest" description="Disordered" evidence="4">
    <location>
        <begin position="129"/>
        <end position="154"/>
    </location>
</feature>
<organism evidence="6 7">
    <name type="scientific">Flexivirga alba</name>
    <dbReference type="NCBI Taxonomy" id="702742"/>
    <lineage>
        <taxon>Bacteria</taxon>
        <taxon>Bacillati</taxon>
        <taxon>Actinomycetota</taxon>
        <taxon>Actinomycetes</taxon>
        <taxon>Micrococcales</taxon>
        <taxon>Dermacoccaceae</taxon>
        <taxon>Flexivirga</taxon>
    </lineage>
</organism>